<accession>A0A1J3IQ10</accession>
<evidence type="ECO:0000313" key="1">
    <source>
        <dbReference type="EMBL" id="JAU21241.1"/>
    </source>
</evidence>
<organism evidence="4">
    <name type="scientific">Noccaea caerulescens</name>
    <name type="common">Alpine penny-cress</name>
    <name type="synonym">Thlaspi caerulescens</name>
    <dbReference type="NCBI Taxonomy" id="107243"/>
    <lineage>
        <taxon>Eukaryota</taxon>
        <taxon>Viridiplantae</taxon>
        <taxon>Streptophyta</taxon>
        <taxon>Embryophyta</taxon>
        <taxon>Tracheophyta</taxon>
        <taxon>Spermatophyta</taxon>
        <taxon>Magnoliopsida</taxon>
        <taxon>eudicotyledons</taxon>
        <taxon>Gunneridae</taxon>
        <taxon>Pentapetalae</taxon>
        <taxon>rosids</taxon>
        <taxon>malvids</taxon>
        <taxon>Brassicales</taxon>
        <taxon>Brassicaceae</taxon>
        <taxon>Coluteocarpeae</taxon>
        <taxon>Noccaea</taxon>
    </lineage>
</organism>
<evidence type="ECO:0000313" key="4">
    <source>
        <dbReference type="EMBL" id="JAU82455.1"/>
    </source>
</evidence>
<gene>
    <name evidence="1" type="ORF">GA_TR19657_c0_g1_i1_g.64919</name>
    <name evidence="2" type="ORF">LC_TR19867_c1_g1_i1_g.66418</name>
    <name evidence="3" type="ORF">LE_TR13341_c0_g1_i1_g.43067</name>
    <name evidence="4" type="ORF">MP_TR23521_c0_g1_i1_g.68384</name>
</gene>
<dbReference type="EMBL" id="GEVL01019501">
    <property type="protein sequence ID" value="JAU57840.1"/>
    <property type="molecule type" value="Transcribed_RNA"/>
</dbReference>
<dbReference type="EMBL" id="GEVI01011079">
    <property type="protein sequence ID" value="JAU21241.1"/>
    <property type="molecule type" value="Transcribed_RNA"/>
</dbReference>
<proteinExistence type="predicted"/>
<evidence type="ECO:0000313" key="3">
    <source>
        <dbReference type="EMBL" id="JAU57840.1"/>
    </source>
</evidence>
<sequence>MLISKVMRLISNNFFPESQKAKFIEILQKNGAELNINSLYELALHDYDLLPIANSILSTPIDRFSGQLLLRLGVAAHKLAFKTGLPEATAQSNAIKEKLAE</sequence>
<protein>
    <submittedName>
        <fullName evidence="4">Uncharacterized protein</fullName>
    </submittedName>
</protein>
<evidence type="ECO:0000313" key="2">
    <source>
        <dbReference type="EMBL" id="JAU42379.1"/>
    </source>
</evidence>
<dbReference type="EMBL" id="GEVM01023483">
    <property type="protein sequence ID" value="JAU82455.1"/>
    <property type="molecule type" value="Transcribed_RNA"/>
</dbReference>
<dbReference type="AlphaFoldDB" id="A0A1J3IQ10"/>
<dbReference type="EMBL" id="GEVK01010453">
    <property type="protein sequence ID" value="JAU42379.1"/>
    <property type="molecule type" value="Transcribed_RNA"/>
</dbReference>
<name>A0A1J3IQ10_NOCCA</name>
<reference evidence="4" key="1">
    <citation type="submission" date="2016-07" db="EMBL/GenBank/DDBJ databases">
        <title>De novo transcriptome assembly of four accessions of the metal hyperaccumulator plant Noccaea caerulescens.</title>
        <authorList>
            <person name="Blande D."/>
            <person name="Halimaa P."/>
            <person name="Tervahauta A.I."/>
            <person name="Aarts M.G."/>
            <person name="Karenlampi S.O."/>
        </authorList>
    </citation>
    <scope>NUCLEOTIDE SEQUENCE</scope>
</reference>